<accession>A0A087TQ41</accession>
<proteinExistence type="predicted"/>
<protein>
    <submittedName>
        <fullName evidence="1">Uncharacterized protein</fullName>
    </submittedName>
</protein>
<feature type="non-terminal residue" evidence="1">
    <location>
        <position position="37"/>
    </location>
</feature>
<reference evidence="1 2" key="1">
    <citation type="submission" date="2013-11" db="EMBL/GenBank/DDBJ databases">
        <title>Genome sequencing of Stegodyphus mimosarum.</title>
        <authorList>
            <person name="Bechsgaard J."/>
        </authorList>
    </citation>
    <scope>NUCLEOTIDE SEQUENCE [LARGE SCALE GENOMIC DNA]</scope>
</reference>
<organism evidence="1 2">
    <name type="scientific">Stegodyphus mimosarum</name>
    <name type="common">African social velvet spider</name>
    <dbReference type="NCBI Taxonomy" id="407821"/>
    <lineage>
        <taxon>Eukaryota</taxon>
        <taxon>Metazoa</taxon>
        <taxon>Ecdysozoa</taxon>
        <taxon>Arthropoda</taxon>
        <taxon>Chelicerata</taxon>
        <taxon>Arachnida</taxon>
        <taxon>Araneae</taxon>
        <taxon>Araneomorphae</taxon>
        <taxon>Entelegynae</taxon>
        <taxon>Eresoidea</taxon>
        <taxon>Eresidae</taxon>
        <taxon>Stegodyphus</taxon>
    </lineage>
</organism>
<sequence length="37" mass="4280">RKILFRSSKSCKMFIQVVKGQSIHSKQILNNAFEISI</sequence>
<dbReference type="AlphaFoldDB" id="A0A087TQ41"/>
<evidence type="ECO:0000313" key="1">
    <source>
        <dbReference type="EMBL" id="KFM67230.1"/>
    </source>
</evidence>
<feature type="non-terminal residue" evidence="1">
    <location>
        <position position="1"/>
    </location>
</feature>
<gene>
    <name evidence="1" type="ORF">X975_06723</name>
</gene>
<name>A0A087TQ41_STEMI</name>
<keyword evidence="2" id="KW-1185">Reference proteome</keyword>
<evidence type="ECO:0000313" key="2">
    <source>
        <dbReference type="Proteomes" id="UP000054359"/>
    </source>
</evidence>
<dbReference type="EMBL" id="KK116259">
    <property type="protein sequence ID" value="KFM67230.1"/>
    <property type="molecule type" value="Genomic_DNA"/>
</dbReference>
<dbReference type="Proteomes" id="UP000054359">
    <property type="component" value="Unassembled WGS sequence"/>
</dbReference>